<dbReference type="InterPro" id="IPR007344">
    <property type="entry name" value="GrpB/CoaE"/>
</dbReference>
<evidence type="ECO:0000313" key="2">
    <source>
        <dbReference type="Proteomes" id="UP000635606"/>
    </source>
</evidence>
<sequence>MTHDQGDGRRGDQTIALHPYDAAWPADFASEASLLTRVLTPWITGGVHHVGSTAVPGLAAKPVIDIMIGVGDLDSTRPCIDLLVPLDYCYAPYRADVMHWFCKPSPQRRTHHLHLVPTGSQRFTDVLAFRDYLRAHPDALQEYEHLKQQLAGRHSHDRNAYTDGKSAMVAAITDRARRWSAEPNEP</sequence>
<dbReference type="RefSeq" id="WP_239160191.1">
    <property type="nucleotide sequence ID" value="NZ_BOPH01000034.1"/>
</dbReference>
<dbReference type="PANTHER" id="PTHR34822:SF1">
    <property type="entry name" value="GRPB FAMILY PROTEIN"/>
    <property type="match status" value="1"/>
</dbReference>
<comment type="caution">
    <text evidence="1">The sequence shown here is derived from an EMBL/GenBank/DDBJ whole genome shotgun (WGS) entry which is preliminary data.</text>
</comment>
<dbReference type="Gene3D" id="3.30.460.10">
    <property type="entry name" value="Beta Polymerase, domain 2"/>
    <property type="match status" value="1"/>
</dbReference>
<protein>
    <recommendedName>
        <fullName evidence="3">GrpB family protein</fullName>
    </recommendedName>
</protein>
<accession>A0A8J4EDG6</accession>
<evidence type="ECO:0008006" key="3">
    <source>
        <dbReference type="Google" id="ProtNLM"/>
    </source>
</evidence>
<dbReference type="PANTHER" id="PTHR34822">
    <property type="entry name" value="GRPB DOMAIN PROTEIN (AFU_ORTHOLOGUE AFUA_1G01530)"/>
    <property type="match status" value="1"/>
</dbReference>
<name>A0A8J4EDG6_9ACTN</name>
<dbReference type="Pfam" id="PF04229">
    <property type="entry name" value="GrpB"/>
    <property type="match status" value="1"/>
</dbReference>
<dbReference type="Proteomes" id="UP000635606">
    <property type="component" value="Unassembled WGS sequence"/>
</dbReference>
<reference evidence="1" key="1">
    <citation type="submission" date="2021-01" db="EMBL/GenBank/DDBJ databases">
        <title>Whole genome shotgun sequence of Virgisporangium ochraceum NBRC 16418.</title>
        <authorList>
            <person name="Komaki H."/>
            <person name="Tamura T."/>
        </authorList>
    </citation>
    <scope>NUCLEOTIDE SEQUENCE</scope>
    <source>
        <strain evidence="1">NBRC 16418</strain>
    </source>
</reference>
<dbReference type="SUPFAM" id="SSF81301">
    <property type="entry name" value="Nucleotidyltransferase"/>
    <property type="match status" value="1"/>
</dbReference>
<dbReference type="InterPro" id="IPR043519">
    <property type="entry name" value="NT_sf"/>
</dbReference>
<proteinExistence type="predicted"/>
<keyword evidence="2" id="KW-1185">Reference proteome</keyword>
<evidence type="ECO:0000313" key="1">
    <source>
        <dbReference type="EMBL" id="GIJ67932.1"/>
    </source>
</evidence>
<organism evidence="1 2">
    <name type="scientific">Virgisporangium ochraceum</name>
    <dbReference type="NCBI Taxonomy" id="65505"/>
    <lineage>
        <taxon>Bacteria</taxon>
        <taxon>Bacillati</taxon>
        <taxon>Actinomycetota</taxon>
        <taxon>Actinomycetes</taxon>
        <taxon>Micromonosporales</taxon>
        <taxon>Micromonosporaceae</taxon>
        <taxon>Virgisporangium</taxon>
    </lineage>
</organism>
<dbReference type="AlphaFoldDB" id="A0A8J4EDG6"/>
<dbReference type="EMBL" id="BOPH01000034">
    <property type="protein sequence ID" value="GIJ67932.1"/>
    <property type="molecule type" value="Genomic_DNA"/>
</dbReference>
<gene>
    <name evidence="1" type="ORF">Voc01_028490</name>
</gene>